<dbReference type="AlphaFoldDB" id="A0A2V4N2N4"/>
<feature type="domain" description="FAD-binding" evidence="3">
    <location>
        <begin position="94"/>
        <end position="313"/>
    </location>
</feature>
<evidence type="ECO:0000313" key="5">
    <source>
        <dbReference type="Proteomes" id="UP000248039"/>
    </source>
</evidence>
<dbReference type="Gene3D" id="3.30.9.20">
    <property type="match status" value="1"/>
</dbReference>
<dbReference type="OrthoDB" id="3169239at2"/>
<dbReference type="PANTHER" id="PTHR43476:SF4">
    <property type="entry name" value="BLR0106 PROTEIN"/>
    <property type="match status" value="1"/>
</dbReference>
<dbReference type="GO" id="GO:0004497">
    <property type="term" value="F:monooxygenase activity"/>
    <property type="evidence" value="ECO:0007669"/>
    <property type="project" value="UniProtKB-KW"/>
</dbReference>
<protein>
    <submittedName>
        <fullName evidence="4">FAD-binding monooxygenase</fullName>
    </submittedName>
</protein>
<dbReference type="PRINTS" id="PR00420">
    <property type="entry name" value="RNGMNOXGNASE"/>
</dbReference>
<reference evidence="4 5" key="1">
    <citation type="submission" date="2018-03" db="EMBL/GenBank/DDBJ databases">
        <title>Bioinformatic expansion and discovery of thiopeptide antibiotics.</title>
        <authorList>
            <person name="Schwalen C.J."/>
            <person name="Hudson G.A."/>
            <person name="Mitchell D.A."/>
        </authorList>
    </citation>
    <scope>NUCLEOTIDE SEQUENCE [LARGE SCALE GENOMIC DNA]</scope>
    <source>
        <strain evidence="4 5">ATCC 21389</strain>
    </source>
</reference>
<keyword evidence="1" id="KW-0560">Oxidoreductase</keyword>
<keyword evidence="5" id="KW-1185">Reference proteome</keyword>
<dbReference type="Pfam" id="PF01494">
    <property type="entry name" value="FAD_binding_3"/>
    <property type="match status" value="1"/>
</dbReference>
<dbReference type="SUPFAM" id="SSF51905">
    <property type="entry name" value="FAD/NAD(P)-binding domain"/>
    <property type="match status" value="1"/>
</dbReference>
<dbReference type="Gene3D" id="3.50.50.60">
    <property type="entry name" value="FAD/NAD(P)-binding domain"/>
    <property type="match status" value="1"/>
</dbReference>
<comment type="caution">
    <text evidence="4">The sequence shown here is derived from an EMBL/GenBank/DDBJ whole genome shotgun (WGS) entry which is preliminary data.</text>
</comment>
<dbReference type="InterPro" id="IPR002938">
    <property type="entry name" value="FAD-bd"/>
</dbReference>
<evidence type="ECO:0000256" key="2">
    <source>
        <dbReference type="ARBA" id="ARBA00023027"/>
    </source>
</evidence>
<dbReference type="InterPro" id="IPR036188">
    <property type="entry name" value="FAD/NAD-bd_sf"/>
</dbReference>
<gene>
    <name evidence="4" type="ORF">C7C46_16530</name>
</gene>
<dbReference type="EMBL" id="PYBW01000052">
    <property type="protein sequence ID" value="PYC78240.1"/>
    <property type="molecule type" value="Genomic_DNA"/>
</dbReference>
<keyword evidence="2" id="KW-0520">NAD</keyword>
<name>A0A2V4N2N4_9ACTN</name>
<dbReference type="InterPro" id="IPR050631">
    <property type="entry name" value="PheA/TfdB_FAD_monoxygenase"/>
</dbReference>
<proteinExistence type="predicted"/>
<dbReference type="Proteomes" id="UP000248039">
    <property type="component" value="Unassembled WGS sequence"/>
</dbReference>
<dbReference type="RefSeq" id="WP_110670378.1">
    <property type="nucleotide sequence ID" value="NZ_PYBW01000052.1"/>
</dbReference>
<evidence type="ECO:0000259" key="3">
    <source>
        <dbReference type="Pfam" id="PF01494"/>
    </source>
</evidence>
<evidence type="ECO:0000256" key="1">
    <source>
        <dbReference type="ARBA" id="ARBA00023002"/>
    </source>
</evidence>
<evidence type="ECO:0000313" key="4">
    <source>
        <dbReference type="EMBL" id="PYC78240.1"/>
    </source>
</evidence>
<keyword evidence="4" id="KW-0503">Monooxygenase</keyword>
<dbReference type="PANTHER" id="PTHR43476">
    <property type="entry name" value="3-(3-HYDROXY-PHENYL)PROPIONATE/3-HYDROXYCINNAMIC ACID HYDROXYLASE"/>
    <property type="match status" value="1"/>
</dbReference>
<sequence>MRITCVGGGPAGLYFAVLMKLRDPGHQVTVLERDAAGSTYGWGVTYWAGLLERCLAADRVSAQAIRASSVSWQQGVAHVGGEQVVRSSDEGFGIGRHRLLELLAARAQELGVRIEYRHEVRGREQLGPTDLVVAADGVNSVLRDARFGPTVTYGRNRYVWLGTPQVFTAFTFAFVKTSHGYLWCYGYPFDAGTSTCVIECAEATWHGLELDRLGEDELLARLGAMFAEALGGRPLLAGVGGARWQTFRTVTNQRWSDGKVVLLGDAAHTTHYSIGAGTSLALEDALALADALGRPGLALPEALAAYERERRQALLATQSAARYSARWYEELTRYLELKPEQFFALLGQRHSPLLPHVPPQLYYWANRAVEESPGLRRLRGQIGRRVARTLHRRG</sequence>
<organism evidence="4 5">
    <name type="scientific">Streptomyces tateyamensis</name>
    <dbReference type="NCBI Taxonomy" id="565073"/>
    <lineage>
        <taxon>Bacteria</taxon>
        <taxon>Bacillati</taxon>
        <taxon>Actinomycetota</taxon>
        <taxon>Actinomycetes</taxon>
        <taxon>Kitasatosporales</taxon>
        <taxon>Streptomycetaceae</taxon>
        <taxon>Streptomyces</taxon>
    </lineage>
</organism>
<accession>A0A2V4N2N4</accession>
<dbReference type="GO" id="GO:0071949">
    <property type="term" value="F:FAD binding"/>
    <property type="evidence" value="ECO:0007669"/>
    <property type="project" value="InterPro"/>
</dbReference>